<dbReference type="Gene3D" id="2.130.10.130">
    <property type="entry name" value="Integrin alpha, N-terminal"/>
    <property type="match status" value="1"/>
</dbReference>
<dbReference type="AlphaFoldDB" id="F7XW76"/>
<gene>
    <name evidence="4" type="ordered locus">midi_00626</name>
</gene>
<dbReference type="HOGENOM" id="CLU_2845018_0_0_5"/>
<keyword evidence="2" id="KW-0677">Repeat</keyword>
<dbReference type="Proteomes" id="UP000006639">
    <property type="component" value="Chromosome"/>
</dbReference>
<dbReference type="OrthoDB" id="9342475at2"/>
<evidence type="ECO:0000256" key="3">
    <source>
        <dbReference type="ARBA" id="ARBA00023180"/>
    </source>
</evidence>
<dbReference type="Pfam" id="PF01839">
    <property type="entry name" value="FG-GAP"/>
    <property type="match status" value="1"/>
</dbReference>
<dbReference type="PROSITE" id="PS51470">
    <property type="entry name" value="FG_GAP"/>
    <property type="match status" value="1"/>
</dbReference>
<dbReference type="RefSeq" id="WP_013951134.1">
    <property type="nucleotide sequence ID" value="NC_015722.1"/>
</dbReference>
<reference evidence="4 5" key="1">
    <citation type="journal article" date="2011" name="Mol. Biol. Evol.">
        <title>Phylogenomic evidence for the presence of a flagellum and cbb3 oxidase in the free-living mitochondrial ancestor.</title>
        <authorList>
            <person name="Sassera D."/>
            <person name="Lo N."/>
            <person name="Epis S."/>
            <person name="D'Auria G."/>
            <person name="Montagna M."/>
            <person name="Comandatore F."/>
            <person name="Horner D."/>
            <person name="Pereto J."/>
            <person name="Luciano A.M."/>
            <person name="Franciosi F."/>
            <person name="Ferri E."/>
            <person name="Crotti E."/>
            <person name="Bazzocchi C."/>
            <person name="Daffonchio D."/>
            <person name="Sacchi L."/>
            <person name="Moya A."/>
            <person name="Latorre A."/>
            <person name="Bandi C."/>
        </authorList>
    </citation>
    <scope>NUCLEOTIDE SEQUENCE [LARGE SCALE GENOMIC DNA]</scope>
    <source>
        <strain evidence="4 5">IricVA</strain>
    </source>
</reference>
<proteinExistence type="predicted"/>
<evidence type="ECO:0000256" key="2">
    <source>
        <dbReference type="ARBA" id="ARBA00022737"/>
    </source>
</evidence>
<organism evidence="4 5">
    <name type="scientific">Midichloria mitochondrii (strain IricVA)</name>
    <dbReference type="NCBI Taxonomy" id="696127"/>
    <lineage>
        <taxon>Bacteria</taxon>
        <taxon>Pseudomonadati</taxon>
        <taxon>Pseudomonadota</taxon>
        <taxon>Alphaproteobacteria</taxon>
        <taxon>Rickettsiales</taxon>
        <taxon>Candidatus Midichloriaceae</taxon>
        <taxon>Candidatus Midichloria</taxon>
    </lineage>
</organism>
<sequence>MFNATFDLSSLNGENGFIINGITANDYAGYSVASAGDINGDGKNDIIIGTPYMPIKVRACLLRRT</sequence>
<dbReference type="InterPro" id="IPR013517">
    <property type="entry name" value="FG-GAP"/>
</dbReference>
<evidence type="ECO:0000256" key="1">
    <source>
        <dbReference type="ARBA" id="ARBA00022729"/>
    </source>
</evidence>
<evidence type="ECO:0000313" key="4">
    <source>
        <dbReference type="EMBL" id="AEI88925.1"/>
    </source>
</evidence>
<dbReference type="SUPFAM" id="SSF69318">
    <property type="entry name" value="Integrin alpha N-terminal domain"/>
    <property type="match status" value="1"/>
</dbReference>
<protein>
    <submittedName>
        <fullName evidence="4">Putative outer membrane protein</fullName>
    </submittedName>
</protein>
<accession>F7XW76</accession>
<dbReference type="InterPro" id="IPR013519">
    <property type="entry name" value="Int_alpha_beta-p"/>
</dbReference>
<keyword evidence="1" id="KW-0732">Signal</keyword>
<keyword evidence="5" id="KW-1185">Reference proteome</keyword>
<dbReference type="KEGG" id="mmn:midi_00626"/>
<keyword evidence="3" id="KW-0325">Glycoprotein</keyword>
<dbReference type="EMBL" id="CP002130">
    <property type="protein sequence ID" value="AEI88925.1"/>
    <property type="molecule type" value="Genomic_DNA"/>
</dbReference>
<name>F7XW76_MIDMI</name>
<dbReference type="STRING" id="696127.midi_00626"/>
<dbReference type="InterPro" id="IPR028994">
    <property type="entry name" value="Integrin_alpha_N"/>
</dbReference>
<evidence type="ECO:0000313" key="5">
    <source>
        <dbReference type="Proteomes" id="UP000006639"/>
    </source>
</evidence>